<dbReference type="FunFam" id="3.30.230.10:FF:000005">
    <property type="entry name" value="DNA gyrase subunit B"/>
    <property type="match status" value="1"/>
</dbReference>
<comment type="miscellaneous">
    <text evidence="11">Few gyrases are as efficient as E.coli at forming negative supercoils. Not all organisms have 2 type II topoisomerases; in organisms with a single type II topoisomerase this enzyme also has to decatenate newly replicated chromosomes.</text>
</comment>
<keyword evidence="7 11" id="KW-0460">Magnesium</keyword>
<dbReference type="PRINTS" id="PR01159">
    <property type="entry name" value="DNAGYRASEB"/>
</dbReference>
<comment type="subunit">
    <text evidence="11">Heterotetramer, composed of two GyrA and two GyrB chains. In the heterotetramer, GyrA contains the active site tyrosine that forms a transient covalent intermediate with DNA, while GyrB binds cofactors and catalyzes ATP hydrolysis.</text>
</comment>
<feature type="binding site" evidence="11">
    <location>
        <position position="502"/>
    </location>
    <ligand>
        <name>Mg(2+)</name>
        <dbReference type="ChEBI" id="CHEBI:18420"/>
        <label>1</label>
        <note>catalytic</note>
    </ligand>
</feature>
<comment type="catalytic activity">
    <reaction evidence="1 11">
        <text>ATP-dependent breakage, passage and rejoining of double-stranded DNA.</text>
        <dbReference type="EC" id="5.6.2.2"/>
    </reaction>
</comment>
<dbReference type="GO" id="GO:0005524">
    <property type="term" value="F:ATP binding"/>
    <property type="evidence" value="ECO:0007669"/>
    <property type="project" value="UniProtKB-UniRule"/>
</dbReference>
<dbReference type="Pfam" id="PF00204">
    <property type="entry name" value="DNA_gyraseB"/>
    <property type="match status" value="1"/>
</dbReference>
<feature type="binding site" evidence="11">
    <location>
        <position position="502"/>
    </location>
    <ligand>
        <name>Mg(2+)</name>
        <dbReference type="ChEBI" id="CHEBI:18420"/>
        <label>2</label>
    </ligand>
</feature>
<dbReference type="KEGG" id="bba:Bd0004"/>
<organism evidence="13 14">
    <name type="scientific">Bdellovibrio bacteriovorus (strain ATCC 15356 / DSM 50701 / NCIMB 9529 / HD100)</name>
    <dbReference type="NCBI Taxonomy" id="264462"/>
    <lineage>
        <taxon>Bacteria</taxon>
        <taxon>Pseudomonadati</taxon>
        <taxon>Bdellovibrionota</taxon>
        <taxon>Bdellovibrionia</taxon>
        <taxon>Bdellovibrionales</taxon>
        <taxon>Pseudobdellovibrionaceae</taxon>
        <taxon>Bdellovibrio</taxon>
    </lineage>
</organism>
<keyword evidence="9" id="KW-0238">DNA-binding</keyword>
<dbReference type="RefSeq" id="WP_011162629.1">
    <property type="nucleotide sequence ID" value="NC_005363.1"/>
</dbReference>
<dbReference type="GO" id="GO:0006261">
    <property type="term" value="P:DNA-templated DNA replication"/>
    <property type="evidence" value="ECO:0007669"/>
    <property type="project" value="UniProtKB-UniRule"/>
</dbReference>
<dbReference type="NCBIfam" id="NF004189">
    <property type="entry name" value="PRK05644.1"/>
    <property type="match status" value="1"/>
</dbReference>
<keyword evidence="6 11" id="KW-0067">ATP-binding</keyword>
<evidence type="ECO:0000256" key="3">
    <source>
        <dbReference type="ARBA" id="ARBA00022490"/>
    </source>
</evidence>
<proteinExistence type="inferred from homology"/>
<dbReference type="FunFam" id="3.40.50.670:FF:000001">
    <property type="entry name" value="DNA topoisomerase 2"/>
    <property type="match status" value="1"/>
</dbReference>
<dbReference type="STRING" id="264462.Bd0004"/>
<feature type="site" description="Interaction with DNA" evidence="11">
    <location>
        <position position="453"/>
    </location>
</feature>
<evidence type="ECO:0000256" key="6">
    <source>
        <dbReference type="ARBA" id="ARBA00022840"/>
    </source>
</evidence>
<evidence type="ECO:0000256" key="2">
    <source>
        <dbReference type="ARBA" id="ARBA00010708"/>
    </source>
</evidence>
<keyword evidence="10 11" id="KW-0413">Isomerase</keyword>
<keyword evidence="5 11" id="KW-0547">Nucleotide-binding</keyword>
<dbReference type="Pfam" id="PF02518">
    <property type="entry name" value="HATPase_c"/>
    <property type="match status" value="1"/>
</dbReference>
<dbReference type="InterPro" id="IPR001241">
    <property type="entry name" value="Topo_IIA"/>
</dbReference>
<dbReference type="InterPro" id="IPR013506">
    <property type="entry name" value="Topo_IIA_bsu_dom2"/>
</dbReference>
<keyword evidence="4 11" id="KW-0479">Metal-binding</keyword>
<feature type="domain" description="Toprim" evidence="12">
    <location>
        <begin position="422"/>
        <end position="537"/>
    </location>
</feature>
<feature type="site" description="Interaction with DNA" evidence="11">
    <location>
        <position position="456"/>
    </location>
</feature>
<dbReference type="GO" id="GO:0006265">
    <property type="term" value="P:DNA topological change"/>
    <property type="evidence" value="ECO:0007669"/>
    <property type="project" value="UniProtKB-UniRule"/>
</dbReference>
<dbReference type="EMBL" id="BX842646">
    <property type="protein sequence ID" value="CAE77688.1"/>
    <property type="molecule type" value="Genomic_DNA"/>
</dbReference>
<dbReference type="HOGENOM" id="CLU_006146_0_1_7"/>
<evidence type="ECO:0000256" key="1">
    <source>
        <dbReference type="ARBA" id="ARBA00000185"/>
    </source>
</evidence>
<dbReference type="InterPro" id="IPR003594">
    <property type="entry name" value="HATPase_dom"/>
</dbReference>
<evidence type="ECO:0000313" key="14">
    <source>
        <dbReference type="Proteomes" id="UP000008080"/>
    </source>
</evidence>
<dbReference type="InterPro" id="IPR011557">
    <property type="entry name" value="GyrB"/>
</dbReference>
<dbReference type="Pfam" id="PF00986">
    <property type="entry name" value="DNA_gyraseB_C"/>
    <property type="match status" value="1"/>
</dbReference>
<dbReference type="PROSITE" id="PS50880">
    <property type="entry name" value="TOPRIM"/>
    <property type="match status" value="1"/>
</dbReference>
<dbReference type="GO" id="GO:0005694">
    <property type="term" value="C:chromosome"/>
    <property type="evidence" value="ECO:0007669"/>
    <property type="project" value="InterPro"/>
</dbReference>
<evidence type="ECO:0000256" key="4">
    <source>
        <dbReference type="ARBA" id="ARBA00022723"/>
    </source>
</evidence>
<sequence>MSAEEQKSYSADSIQVLEGLEAVRKRPGMYIGDTAFKGYHHLVYEIVDNSVDEHLAGYCKKISVSINADESITVEDDGRGIPVATQKQTGKSALELVMTVLHAGGKFDGGGYKVSGGLHGVGASVVNALSDRVSVEVQREGHFWRQNYERGKILAPVAQGETTTKTGTKVTFKPDRTIFKDETLSYDFTTLANRFRELAFLNAGLHISLTDERNGKKQDFQYSEGVAEFVKYMNQSKKSLHNEVVYFKGEKDNVEVEIAMQWNDSYSESVFTYCNNINTHEGGTHLVGFRAALTRTTNAYATEKNLLKDLKANLEGEDIREGLAAVISVKVREPQFEGQTKTKLGNAEVKGIVETLVNEKLADWMDRNPSVAKNIIMKCVESARAREAARKARDLTRRKTVLDGGSLPGKMADCQERDPALCELYLVEGDSAGGSAKQGRDRRTQAILPLKGKILNVEKARFDKIISSEEIKVIISALGTGIGKDNVNVDKIRYHKIIIMTDADVDGSHIMTLLLTFFYRQMPLVLERGYVYIAQPPLYRAKKGKEETYLKNEAALTEYLLSSGLGNFKIKGKESLPEKDLRQLILNIQRFNDLLRVSSKKYDKDVLYFLLSKVTDFEKTFTDAKKIEQVLTDLGAWVNSDQTLGITEYKGEVKTEAETGKMYADIYTVRYADRMTTKFSTDNLRSSEIIELRKIWADIQAISTLPLTILEGDNEVQFENYNDFYTHVMESTKKGIYIQRYKGLGEMNPEQLWETTLNKENRTLLKVTIDDAVAADETFSILMGEMVEPRRQFIHDNALLARSLDV</sequence>
<dbReference type="Pfam" id="PF21249">
    <property type="entry name" value="GyrB_hook"/>
    <property type="match status" value="1"/>
</dbReference>
<dbReference type="InterPro" id="IPR036890">
    <property type="entry name" value="HATPase_C_sf"/>
</dbReference>
<dbReference type="eggNOG" id="COG0187">
    <property type="taxonomic scope" value="Bacteria"/>
</dbReference>
<dbReference type="InterPro" id="IPR034160">
    <property type="entry name" value="TOPRIM_GyrB"/>
</dbReference>
<evidence type="ECO:0000259" key="12">
    <source>
        <dbReference type="PROSITE" id="PS50880"/>
    </source>
</evidence>
<dbReference type="GO" id="GO:0003677">
    <property type="term" value="F:DNA binding"/>
    <property type="evidence" value="ECO:0007669"/>
    <property type="project" value="UniProtKB-KW"/>
</dbReference>
<evidence type="ECO:0000256" key="8">
    <source>
        <dbReference type="ARBA" id="ARBA00023029"/>
    </source>
</evidence>
<dbReference type="PRINTS" id="PR00418">
    <property type="entry name" value="TPI2FAMILY"/>
</dbReference>
<evidence type="ECO:0000256" key="5">
    <source>
        <dbReference type="ARBA" id="ARBA00022741"/>
    </source>
</evidence>
<dbReference type="InterPro" id="IPR014721">
    <property type="entry name" value="Ribsml_uS5_D2-typ_fold_subgr"/>
</dbReference>
<reference evidence="13 14" key="1">
    <citation type="journal article" date="2004" name="Science">
        <title>A predator unmasked: life cycle of Bdellovibrio bacteriovorus from a genomic perspective.</title>
        <authorList>
            <person name="Rendulic S."/>
            <person name="Jagtap P."/>
            <person name="Rosinus A."/>
            <person name="Eppinger M."/>
            <person name="Baar C."/>
            <person name="Lanz C."/>
            <person name="Keller H."/>
            <person name="Lambert C."/>
            <person name="Evans K.J."/>
            <person name="Goesmann A."/>
            <person name="Meyer F."/>
            <person name="Sockett R.E."/>
            <person name="Schuster S.C."/>
        </authorList>
    </citation>
    <scope>NUCLEOTIDE SEQUENCE [LARGE SCALE GENOMIC DNA]</scope>
    <source>
        <strain evidence="14">ATCC 15356 / DSM 50701 / NCIMB 9529 / HD100</strain>
    </source>
</reference>
<dbReference type="InterPro" id="IPR013759">
    <property type="entry name" value="Topo_IIA_B_C"/>
</dbReference>
<evidence type="ECO:0000256" key="11">
    <source>
        <dbReference type="HAMAP-Rule" id="MF_01898"/>
    </source>
</evidence>
<dbReference type="InterPro" id="IPR018522">
    <property type="entry name" value="TopoIIA_CS"/>
</dbReference>
<dbReference type="InterPro" id="IPR006171">
    <property type="entry name" value="TOPRIM_dom"/>
</dbReference>
<comment type="similarity">
    <text evidence="2 11">Belongs to the type II topoisomerase GyrB family.</text>
</comment>
<dbReference type="EC" id="5.6.2.2" evidence="11"/>
<evidence type="ECO:0000256" key="10">
    <source>
        <dbReference type="ARBA" id="ARBA00023235"/>
    </source>
</evidence>
<dbReference type="SUPFAM" id="SSF55874">
    <property type="entry name" value="ATPase domain of HSP90 chaperone/DNA topoisomerase II/histidine kinase"/>
    <property type="match status" value="1"/>
</dbReference>
<dbReference type="InterPro" id="IPR049353">
    <property type="entry name" value="GyrB_hook"/>
</dbReference>
<comment type="function">
    <text evidence="11">A type II topoisomerase that negatively supercoils closed circular double-stranded (ds) DNA in an ATP-dependent manner to modulate DNA topology and maintain chromosomes in an underwound state. Negative supercoiling favors strand separation, and DNA replication, transcription, recombination and repair, all of which involve strand separation. Also able to catalyze the interconversion of other topological isomers of dsDNA rings, including catenanes and knotted rings. Type II topoisomerases break and join 2 DNA strands simultaneously in an ATP-dependent manner.</text>
</comment>
<dbReference type="NCBIfam" id="NF011501">
    <property type="entry name" value="PRK14939.1"/>
    <property type="match status" value="1"/>
</dbReference>
<dbReference type="Gene3D" id="3.40.50.670">
    <property type="match status" value="2"/>
</dbReference>
<keyword evidence="8 11" id="KW-0799">Topoisomerase</keyword>
<dbReference type="AlphaFoldDB" id="Q6MRR8"/>
<dbReference type="SUPFAM" id="SSF54211">
    <property type="entry name" value="Ribosomal protein S5 domain 2-like"/>
    <property type="match status" value="1"/>
</dbReference>
<dbReference type="SUPFAM" id="SSF56719">
    <property type="entry name" value="Type II DNA topoisomerase"/>
    <property type="match status" value="1"/>
</dbReference>
<dbReference type="PANTHER" id="PTHR45866:SF1">
    <property type="entry name" value="DNA GYRASE SUBUNIT B, MITOCHONDRIAL"/>
    <property type="match status" value="1"/>
</dbReference>
<dbReference type="Gene3D" id="3.30.565.10">
    <property type="entry name" value="Histidine kinase-like ATPase, C-terminal domain"/>
    <property type="match status" value="1"/>
</dbReference>
<dbReference type="GO" id="GO:0003918">
    <property type="term" value="F:DNA topoisomerase type II (double strand cut, ATP-hydrolyzing) activity"/>
    <property type="evidence" value="ECO:0007669"/>
    <property type="project" value="UniProtKB-UniRule"/>
</dbReference>
<dbReference type="PANTHER" id="PTHR45866">
    <property type="entry name" value="DNA GYRASE/TOPOISOMERASE SUBUNIT B"/>
    <property type="match status" value="1"/>
</dbReference>
<dbReference type="Gene3D" id="3.30.230.10">
    <property type="match status" value="1"/>
</dbReference>
<dbReference type="Proteomes" id="UP000008080">
    <property type="component" value="Chromosome"/>
</dbReference>
<protein>
    <recommendedName>
        <fullName evidence="11">DNA gyrase subunit B</fullName>
        <ecNumber evidence="11">5.6.2.2</ecNumber>
    </recommendedName>
</protein>
<dbReference type="GO" id="GO:0046872">
    <property type="term" value="F:metal ion binding"/>
    <property type="evidence" value="ECO:0007669"/>
    <property type="project" value="UniProtKB-KW"/>
</dbReference>
<feature type="binding site" evidence="11">
    <location>
        <position position="428"/>
    </location>
    <ligand>
        <name>Mg(2+)</name>
        <dbReference type="ChEBI" id="CHEBI:18420"/>
        <label>1</label>
        <note>catalytic</note>
    </ligand>
</feature>
<dbReference type="Pfam" id="PF01751">
    <property type="entry name" value="Toprim"/>
    <property type="match status" value="1"/>
</dbReference>
<keyword evidence="14" id="KW-1185">Reference proteome</keyword>
<dbReference type="SMART" id="SM00433">
    <property type="entry name" value="TOP2c"/>
    <property type="match status" value="1"/>
</dbReference>
<dbReference type="PROSITE" id="PS00177">
    <property type="entry name" value="TOPOISOMERASE_II"/>
    <property type="match status" value="1"/>
</dbReference>
<evidence type="ECO:0000313" key="13">
    <source>
        <dbReference type="EMBL" id="CAE77688.1"/>
    </source>
</evidence>
<dbReference type="InterPro" id="IPR002288">
    <property type="entry name" value="DNA_gyrase_B_C"/>
</dbReference>
<dbReference type="SMART" id="SM00387">
    <property type="entry name" value="HATPase_c"/>
    <property type="match status" value="1"/>
</dbReference>
<dbReference type="HAMAP" id="MF_01898">
    <property type="entry name" value="GyrB"/>
    <property type="match status" value="1"/>
</dbReference>
<evidence type="ECO:0000256" key="7">
    <source>
        <dbReference type="ARBA" id="ARBA00022842"/>
    </source>
</evidence>
<dbReference type="InterPro" id="IPR041423">
    <property type="entry name" value="GyrB_insert"/>
</dbReference>
<dbReference type="CDD" id="cd00822">
    <property type="entry name" value="TopoII_Trans_DNA_gyrase"/>
    <property type="match status" value="1"/>
</dbReference>
<dbReference type="Pfam" id="PF18053">
    <property type="entry name" value="GyrB_insert"/>
    <property type="match status" value="1"/>
</dbReference>
<dbReference type="FunFam" id="3.30.565.10:FF:000002">
    <property type="entry name" value="DNA gyrase subunit B"/>
    <property type="match status" value="1"/>
</dbReference>
<comment type="cofactor">
    <cofactor evidence="11">
        <name>Mg(2+)</name>
        <dbReference type="ChEBI" id="CHEBI:18420"/>
    </cofactor>
    <cofactor evidence="11">
        <name>Mn(2+)</name>
        <dbReference type="ChEBI" id="CHEBI:29035"/>
    </cofactor>
    <cofactor evidence="11">
        <name>Ca(2+)</name>
        <dbReference type="ChEBI" id="CHEBI:29108"/>
    </cofactor>
    <text evidence="11">Binds two Mg(2+) per subunit. The magnesium ions form salt bridges with both the protein and the DNA. Can also accept other divalent metal cations, such as Mn(2+) or Ca(2+).</text>
</comment>
<comment type="subcellular location">
    <subcellularLocation>
        <location evidence="11">Cytoplasm</location>
    </subcellularLocation>
</comment>
<accession>Q6MRR8</accession>
<dbReference type="GeneID" id="93011160"/>
<feature type="binding site" evidence="11">
    <location>
        <position position="504"/>
    </location>
    <ligand>
        <name>Mg(2+)</name>
        <dbReference type="ChEBI" id="CHEBI:18420"/>
        <label>2</label>
    </ligand>
</feature>
<dbReference type="NCBIfam" id="TIGR01059">
    <property type="entry name" value="gyrB"/>
    <property type="match status" value="1"/>
</dbReference>
<name>Q6MRR8_BDEBA</name>
<dbReference type="InterPro" id="IPR000565">
    <property type="entry name" value="Topo_IIA_B"/>
</dbReference>
<dbReference type="InterPro" id="IPR013760">
    <property type="entry name" value="Topo_IIA-like_dom_sf"/>
</dbReference>
<dbReference type="InterPro" id="IPR020568">
    <property type="entry name" value="Ribosomal_Su5_D2-typ_SF"/>
</dbReference>
<dbReference type="CDD" id="cd16928">
    <property type="entry name" value="HATPase_GyrB-like"/>
    <property type="match status" value="1"/>
</dbReference>
<evidence type="ECO:0000256" key="9">
    <source>
        <dbReference type="ARBA" id="ARBA00023125"/>
    </source>
</evidence>
<dbReference type="GO" id="GO:0005737">
    <property type="term" value="C:cytoplasm"/>
    <property type="evidence" value="ECO:0007669"/>
    <property type="project" value="UniProtKB-SubCell"/>
</dbReference>
<gene>
    <name evidence="11" type="primary">gyrB</name>
    <name evidence="13" type="ordered locus">Bd0004</name>
</gene>
<dbReference type="CDD" id="cd03366">
    <property type="entry name" value="TOPRIM_TopoIIA_GyrB"/>
    <property type="match status" value="1"/>
</dbReference>
<keyword evidence="3 11" id="KW-0963">Cytoplasm</keyword>